<dbReference type="InterPro" id="IPR052020">
    <property type="entry name" value="Cyclic_di-GMP/3'3'-cGAMP_PDE"/>
</dbReference>
<gene>
    <name evidence="3" type="ORF">ENN47_04910</name>
</gene>
<dbReference type="InterPro" id="IPR035965">
    <property type="entry name" value="PAS-like_dom_sf"/>
</dbReference>
<dbReference type="AlphaFoldDB" id="A0A7C1GT14"/>
<sequence length="219" mass="24930">MDLAYDKTREREIYSRLREREEKYRAIVESTDDIIFELDRESRLIAVFGSWIENSETDTDFFIGKTAADILPEGTAEVHIMNNKIALSGEPTTYEWSFGEGLDQKYYSINLSPVFDDNGEVSGLVGIGRDITELKKAEEALRRSRDDLLLTMSSLLKVKDPYTVDHQRKVERISTAIAERLKLPNERLEALRIAAIVHDIGKLSIPADILNKPGKLNEI</sequence>
<evidence type="ECO:0000259" key="2">
    <source>
        <dbReference type="PROSITE" id="PS51832"/>
    </source>
</evidence>
<protein>
    <submittedName>
        <fullName evidence="3">PAS domain S-box protein</fullName>
    </submittedName>
</protein>
<dbReference type="PROSITE" id="PS51832">
    <property type="entry name" value="HD_GYP"/>
    <property type="match status" value="1"/>
</dbReference>
<dbReference type="SUPFAM" id="SSF55785">
    <property type="entry name" value="PYP-like sensor domain (PAS domain)"/>
    <property type="match status" value="1"/>
</dbReference>
<name>A0A7C1GT14_9BACT</name>
<accession>A0A7C1GT14</accession>
<dbReference type="NCBIfam" id="TIGR00229">
    <property type="entry name" value="sensory_box"/>
    <property type="match status" value="1"/>
</dbReference>
<dbReference type="EMBL" id="DSBT01000132">
    <property type="protein sequence ID" value="HDP77523.1"/>
    <property type="molecule type" value="Genomic_DNA"/>
</dbReference>
<organism evidence="3">
    <name type="scientific">Mesotoga infera</name>
    <dbReference type="NCBI Taxonomy" id="1236046"/>
    <lineage>
        <taxon>Bacteria</taxon>
        <taxon>Thermotogati</taxon>
        <taxon>Thermotogota</taxon>
        <taxon>Thermotogae</taxon>
        <taxon>Kosmotogales</taxon>
        <taxon>Kosmotogaceae</taxon>
        <taxon>Mesotoga</taxon>
    </lineage>
</organism>
<dbReference type="Pfam" id="PF13487">
    <property type="entry name" value="HD_5"/>
    <property type="match status" value="1"/>
</dbReference>
<dbReference type="InterPro" id="IPR037522">
    <property type="entry name" value="HD_GYP_dom"/>
</dbReference>
<dbReference type="PANTHER" id="PTHR45228">
    <property type="entry name" value="CYCLIC DI-GMP PHOSPHODIESTERASE TM_0186-RELATED"/>
    <property type="match status" value="1"/>
</dbReference>
<evidence type="ECO:0000259" key="1">
    <source>
        <dbReference type="PROSITE" id="PS50113"/>
    </source>
</evidence>
<dbReference type="SUPFAM" id="SSF109604">
    <property type="entry name" value="HD-domain/PDEase-like"/>
    <property type="match status" value="1"/>
</dbReference>
<dbReference type="Gene3D" id="3.30.450.20">
    <property type="entry name" value="PAS domain"/>
    <property type="match status" value="1"/>
</dbReference>
<comment type="caution">
    <text evidence="3">The sequence shown here is derived from an EMBL/GenBank/DDBJ whole genome shotgun (WGS) entry which is preliminary data.</text>
</comment>
<dbReference type="InterPro" id="IPR000700">
    <property type="entry name" value="PAS-assoc_C"/>
</dbReference>
<dbReference type="InterPro" id="IPR003607">
    <property type="entry name" value="HD/PDEase_dom"/>
</dbReference>
<dbReference type="InterPro" id="IPR000014">
    <property type="entry name" value="PAS"/>
</dbReference>
<proteinExistence type="predicted"/>
<dbReference type="PROSITE" id="PS50113">
    <property type="entry name" value="PAC"/>
    <property type="match status" value="1"/>
</dbReference>
<feature type="domain" description="PAC" evidence="1">
    <location>
        <begin position="92"/>
        <end position="143"/>
    </location>
</feature>
<dbReference type="Proteomes" id="UP000886198">
    <property type="component" value="Unassembled WGS sequence"/>
</dbReference>
<feature type="domain" description="HD-GYP" evidence="2">
    <location>
        <begin position="141"/>
        <end position="219"/>
    </location>
</feature>
<dbReference type="InterPro" id="IPR013656">
    <property type="entry name" value="PAS_4"/>
</dbReference>
<evidence type="ECO:0000313" key="3">
    <source>
        <dbReference type="EMBL" id="HDP77523.1"/>
    </source>
</evidence>
<reference evidence="3" key="1">
    <citation type="journal article" date="2020" name="mSystems">
        <title>Genome- and Community-Level Interaction Insights into Carbon Utilization and Element Cycling Functions of Hydrothermarchaeota in Hydrothermal Sediment.</title>
        <authorList>
            <person name="Zhou Z."/>
            <person name="Liu Y."/>
            <person name="Xu W."/>
            <person name="Pan J."/>
            <person name="Luo Z.H."/>
            <person name="Li M."/>
        </authorList>
    </citation>
    <scope>NUCLEOTIDE SEQUENCE [LARGE SCALE GENOMIC DNA]</scope>
    <source>
        <strain evidence="3">SpSt-1179</strain>
    </source>
</reference>
<dbReference type="CDD" id="cd00077">
    <property type="entry name" value="HDc"/>
    <property type="match status" value="1"/>
</dbReference>
<dbReference type="Gene3D" id="1.10.3210.10">
    <property type="entry name" value="Hypothetical protein af1432"/>
    <property type="match status" value="1"/>
</dbReference>
<dbReference type="Pfam" id="PF08448">
    <property type="entry name" value="PAS_4"/>
    <property type="match status" value="1"/>
</dbReference>